<organism evidence="1 2">
    <name type="scientific">Cystoisospora suis</name>
    <dbReference type="NCBI Taxonomy" id="483139"/>
    <lineage>
        <taxon>Eukaryota</taxon>
        <taxon>Sar</taxon>
        <taxon>Alveolata</taxon>
        <taxon>Apicomplexa</taxon>
        <taxon>Conoidasida</taxon>
        <taxon>Coccidia</taxon>
        <taxon>Eucoccidiorida</taxon>
        <taxon>Eimeriorina</taxon>
        <taxon>Sarcocystidae</taxon>
        <taxon>Cystoisospora</taxon>
    </lineage>
</organism>
<keyword evidence="2" id="KW-1185">Reference proteome</keyword>
<dbReference type="RefSeq" id="XP_067921572.1">
    <property type="nucleotide sequence ID" value="XM_068066451.1"/>
</dbReference>
<proteinExistence type="predicted"/>
<dbReference type="GeneID" id="94429662"/>
<name>A0A2C6KHB9_9APIC</name>
<reference evidence="1 2" key="1">
    <citation type="journal article" date="2017" name="Int. J. Parasitol.">
        <title>The genome of the protozoan parasite Cystoisospora suis and a reverse vaccinology approach to identify vaccine candidates.</title>
        <authorList>
            <person name="Palmieri N."/>
            <person name="Shrestha A."/>
            <person name="Ruttkowski B."/>
            <person name="Beck T."/>
            <person name="Vogl C."/>
            <person name="Tomley F."/>
            <person name="Blake D.P."/>
            <person name="Joachim A."/>
        </authorList>
    </citation>
    <scope>NUCLEOTIDE SEQUENCE [LARGE SCALE GENOMIC DNA]</scope>
    <source>
        <strain evidence="1 2">Wien I</strain>
    </source>
</reference>
<dbReference type="AlphaFoldDB" id="A0A2C6KHB9"/>
<dbReference type="EMBL" id="MIGC01003147">
    <property type="protein sequence ID" value="PHJ19880.1"/>
    <property type="molecule type" value="Genomic_DNA"/>
</dbReference>
<evidence type="ECO:0000313" key="1">
    <source>
        <dbReference type="EMBL" id="PHJ19880.1"/>
    </source>
</evidence>
<sequence>MACVSKRSGLHASPVDFVSLQIHTKSTRKFGNLPFPHRSRVARPDRGKRVGRFFRLASCWCRVVSRKSVKAIPTSENTSKGFFIYFVCYLFAHLSRRCMTGLFSSEVLA</sequence>
<accession>A0A2C6KHB9</accession>
<gene>
    <name evidence="1" type="ORF">CSUI_006287</name>
</gene>
<dbReference type="Proteomes" id="UP000221165">
    <property type="component" value="Unassembled WGS sequence"/>
</dbReference>
<comment type="caution">
    <text evidence="1">The sequence shown here is derived from an EMBL/GenBank/DDBJ whole genome shotgun (WGS) entry which is preliminary data.</text>
</comment>
<dbReference type="VEuPathDB" id="ToxoDB:CSUI_006287"/>
<evidence type="ECO:0000313" key="2">
    <source>
        <dbReference type="Proteomes" id="UP000221165"/>
    </source>
</evidence>
<protein>
    <submittedName>
        <fullName evidence="1">Uncharacterized protein</fullName>
    </submittedName>
</protein>